<accession>A0A2K3CXN6</accession>
<dbReference type="Gramene" id="PNW73054">
    <property type="protein sequence ID" value="PNW73054"/>
    <property type="gene ID" value="CHLRE_14g617027v5"/>
</dbReference>
<dbReference type="KEGG" id="cre:CHLRE_14g617027v5"/>
<evidence type="ECO:0008006" key="4">
    <source>
        <dbReference type="Google" id="ProtNLM"/>
    </source>
</evidence>
<dbReference type="InParanoid" id="A0A2K3CXN6"/>
<feature type="chain" id="PRO_5014469468" description="Secreted protein" evidence="1">
    <location>
        <begin position="21"/>
        <end position="78"/>
    </location>
</feature>
<dbReference type="GeneID" id="66056209"/>
<evidence type="ECO:0000313" key="2">
    <source>
        <dbReference type="EMBL" id="PNW73054.1"/>
    </source>
</evidence>
<evidence type="ECO:0000313" key="3">
    <source>
        <dbReference type="Proteomes" id="UP000006906"/>
    </source>
</evidence>
<evidence type="ECO:0000256" key="1">
    <source>
        <dbReference type="SAM" id="SignalP"/>
    </source>
</evidence>
<gene>
    <name evidence="2" type="ORF">CHLRE_14g617027v5</name>
</gene>
<feature type="signal peptide" evidence="1">
    <location>
        <begin position="1"/>
        <end position="20"/>
    </location>
</feature>
<dbReference type="RefSeq" id="XP_042916779.1">
    <property type="nucleotide sequence ID" value="XM_043070106.1"/>
</dbReference>
<sequence length="78" mass="8173">MPRRGAAGVCLSWVAPAGWLCRLYQWQVWQQSVCGWLGPAQRSELGVAGRSGHDTGAAAEKWVASGPVGAALGLQLLA</sequence>
<proteinExistence type="predicted"/>
<keyword evidence="1" id="KW-0732">Signal</keyword>
<dbReference type="EMBL" id="CM008975">
    <property type="protein sequence ID" value="PNW73054.1"/>
    <property type="molecule type" value="Genomic_DNA"/>
</dbReference>
<reference evidence="2 3" key="1">
    <citation type="journal article" date="2007" name="Science">
        <title>The Chlamydomonas genome reveals the evolution of key animal and plant functions.</title>
        <authorList>
            <person name="Merchant S.S."/>
            <person name="Prochnik S.E."/>
            <person name="Vallon O."/>
            <person name="Harris E.H."/>
            <person name="Karpowicz S.J."/>
            <person name="Witman G.B."/>
            <person name="Terry A."/>
            <person name="Salamov A."/>
            <person name="Fritz-Laylin L.K."/>
            <person name="Marechal-Drouard L."/>
            <person name="Marshall W.F."/>
            <person name="Qu L.H."/>
            <person name="Nelson D.R."/>
            <person name="Sanderfoot A.A."/>
            <person name="Spalding M.H."/>
            <person name="Kapitonov V.V."/>
            <person name="Ren Q."/>
            <person name="Ferris P."/>
            <person name="Lindquist E."/>
            <person name="Shapiro H."/>
            <person name="Lucas S.M."/>
            <person name="Grimwood J."/>
            <person name="Schmutz J."/>
            <person name="Cardol P."/>
            <person name="Cerutti H."/>
            <person name="Chanfreau G."/>
            <person name="Chen C.L."/>
            <person name="Cognat V."/>
            <person name="Croft M.T."/>
            <person name="Dent R."/>
            <person name="Dutcher S."/>
            <person name="Fernandez E."/>
            <person name="Fukuzawa H."/>
            <person name="Gonzalez-Ballester D."/>
            <person name="Gonzalez-Halphen D."/>
            <person name="Hallmann A."/>
            <person name="Hanikenne M."/>
            <person name="Hippler M."/>
            <person name="Inwood W."/>
            <person name="Jabbari K."/>
            <person name="Kalanon M."/>
            <person name="Kuras R."/>
            <person name="Lefebvre P.A."/>
            <person name="Lemaire S.D."/>
            <person name="Lobanov A.V."/>
            <person name="Lohr M."/>
            <person name="Manuell A."/>
            <person name="Meier I."/>
            <person name="Mets L."/>
            <person name="Mittag M."/>
            <person name="Mittelmeier T."/>
            <person name="Moroney J.V."/>
            <person name="Moseley J."/>
            <person name="Napoli C."/>
            <person name="Nedelcu A.M."/>
            <person name="Niyogi K."/>
            <person name="Novoselov S.V."/>
            <person name="Paulsen I.T."/>
            <person name="Pazour G."/>
            <person name="Purton S."/>
            <person name="Ral J.P."/>
            <person name="Riano-Pachon D.M."/>
            <person name="Riekhof W."/>
            <person name="Rymarquis L."/>
            <person name="Schroda M."/>
            <person name="Stern D."/>
            <person name="Umen J."/>
            <person name="Willows R."/>
            <person name="Wilson N."/>
            <person name="Zimmer S.L."/>
            <person name="Allmer J."/>
            <person name="Balk J."/>
            <person name="Bisova K."/>
            <person name="Chen C.J."/>
            <person name="Elias M."/>
            <person name="Gendler K."/>
            <person name="Hauser C."/>
            <person name="Lamb M.R."/>
            <person name="Ledford H."/>
            <person name="Long J.C."/>
            <person name="Minagawa J."/>
            <person name="Page M.D."/>
            <person name="Pan J."/>
            <person name="Pootakham W."/>
            <person name="Roje S."/>
            <person name="Rose A."/>
            <person name="Stahlberg E."/>
            <person name="Terauchi A.M."/>
            <person name="Yang P."/>
            <person name="Ball S."/>
            <person name="Bowler C."/>
            <person name="Dieckmann C.L."/>
            <person name="Gladyshev V.N."/>
            <person name="Green P."/>
            <person name="Jorgensen R."/>
            <person name="Mayfield S."/>
            <person name="Mueller-Roeber B."/>
            <person name="Rajamani S."/>
            <person name="Sayre R.T."/>
            <person name="Brokstein P."/>
            <person name="Dubchak I."/>
            <person name="Goodstein D."/>
            <person name="Hornick L."/>
            <person name="Huang Y.W."/>
            <person name="Jhaveri J."/>
            <person name="Luo Y."/>
            <person name="Martinez D."/>
            <person name="Ngau W.C."/>
            <person name="Otillar B."/>
            <person name="Poliakov A."/>
            <person name="Porter A."/>
            <person name="Szajkowski L."/>
            <person name="Werner G."/>
            <person name="Zhou K."/>
            <person name="Grigoriev I.V."/>
            <person name="Rokhsar D.S."/>
            <person name="Grossman A.R."/>
        </authorList>
    </citation>
    <scope>NUCLEOTIDE SEQUENCE [LARGE SCALE GENOMIC DNA]</scope>
    <source>
        <strain evidence="3">CC-503</strain>
    </source>
</reference>
<organism evidence="2 3">
    <name type="scientific">Chlamydomonas reinhardtii</name>
    <name type="common">Chlamydomonas smithii</name>
    <dbReference type="NCBI Taxonomy" id="3055"/>
    <lineage>
        <taxon>Eukaryota</taxon>
        <taxon>Viridiplantae</taxon>
        <taxon>Chlorophyta</taxon>
        <taxon>core chlorophytes</taxon>
        <taxon>Chlorophyceae</taxon>
        <taxon>CS clade</taxon>
        <taxon>Chlamydomonadales</taxon>
        <taxon>Chlamydomonadaceae</taxon>
        <taxon>Chlamydomonas</taxon>
    </lineage>
</organism>
<protein>
    <recommendedName>
        <fullName evidence="4">Secreted protein</fullName>
    </recommendedName>
</protein>
<name>A0A2K3CXN6_CHLRE</name>
<dbReference type="AlphaFoldDB" id="A0A2K3CXN6"/>
<dbReference type="Proteomes" id="UP000006906">
    <property type="component" value="Chromosome 14"/>
</dbReference>
<keyword evidence="3" id="KW-1185">Reference proteome</keyword>